<protein>
    <recommendedName>
        <fullName evidence="3">Proteasome subunit beta</fullName>
    </recommendedName>
</protein>
<evidence type="ECO:0000313" key="1">
    <source>
        <dbReference type="EMBL" id="UFP94313.1"/>
    </source>
</evidence>
<sequence length="258" mass="27807">MTIIVALKVSSGVVLAADSRLTIQENGQLVFLSDSNLKLFGVQGHALGILTCGSSFLEGRAVASWLEDFAARVAPTLADMPTVITALTENLPPPDQGSITYLLAGFARRSGRRQATLGDPLRAPDTPAARGADAQIFKVNHFSSGETQRFDLSSSAIFWDGEFEALTRLVLGFAPAYAGLVTESLIDGQGQARVPYYAFSLQEGVEYVEFLATTQVHFQRFASGLQTCGGPIDIAVITPESGFQWVRRKDIPPYNYLG</sequence>
<keyword evidence="2" id="KW-1185">Reference proteome</keyword>
<proteinExistence type="predicted"/>
<gene>
    <name evidence="1" type="ORF">ISF26_21590</name>
</gene>
<reference evidence="1 2" key="1">
    <citation type="journal article" date="2021" name="Genome Biol. Evol.">
        <title>Complete Genome Sequencing of a Novel Gloeobacter Species from a Waterfall Cave in Mexico.</title>
        <authorList>
            <person name="Saw J.H."/>
            <person name="Cardona T."/>
            <person name="Montejano G."/>
        </authorList>
    </citation>
    <scope>NUCLEOTIDE SEQUENCE [LARGE SCALE GENOMIC DNA]</scope>
    <source>
        <strain evidence="1">MG652769</strain>
    </source>
</reference>
<dbReference type="Proteomes" id="UP001054846">
    <property type="component" value="Chromosome"/>
</dbReference>
<dbReference type="RefSeq" id="WP_230841372.1">
    <property type="nucleotide sequence ID" value="NZ_CP063845.1"/>
</dbReference>
<dbReference type="EMBL" id="CP063845">
    <property type="protein sequence ID" value="UFP94313.1"/>
    <property type="molecule type" value="Genomic_DNA"/>
</dbReference>
<evidence type="ECO:0008006" key="3">
    <source>
        <dbReference type="Google" id="ProtNLM"/>
    </source>
</evidence>
<accession>A0ABY3PL05</accession>
<name>A0ABY3PL05_9CYAN</name>
<organism evidence="1 2">
    <name type="scientific">Gloeobacter morelensis MG652769</name>
    <dbReference type="NCBI Taxonomy" id="2781736"/>
    <lineage>
        <taxon>Bacteria</taxon>
        <taxon>Bacillati</taxon>
        <taxon>Cyanobacteriota</taxon>
        <taxon>Cyanophyceae</taxon>
        <taxon>Gloeobacterales</taxon>
        <taxon>Gloeobacteraceae</taxon>
        <taxon>Gloeobacter</taxon>
        <taxon>Gloeobacter morelensis</taxon>
    </lineage>
</organism>
<evidence type="ECO:0000313" key="2">
    <source>
        <dbReference type="Proteomes" id="UP001054846"/>
    </source>
</evidence>